<dbReference type="Proteomes" id="UP000604273">
    <property type="component" value="Unassembled WGS sequence"/>
</dbReference>
<feature type="region of interest" description="Disordered" evidence="1">
    <location>
        <begin position="1"/>
        <end position="31"/>
    </location>
</feature>
<protein>
    <submittedName>
        <fullName evidence="2">Uncharacterized protein</fullName>
    </submittedName>
</protein>
<sequence length="418" mass="46886">MHFTHTPYISPYGPREESGIRPPHAWYEEPTTEAPHGNNYYPSASTYTTQATFSAPVGPQLAYPYHPQSSDFQPFGSQVSTGQYPETSVFDDQTYSPQFFSTQLHEPQPNLVGPQPYNPGSSGAYGYRSSTRPNPFSSIGMSSGTENHNEELGSRVGDYIPQLRSPFAEQNVDIWLQNDGDRHGKEVLPWDPSTRQSNQATYSTPHNFGGWNYDSQPHGEPPSYTPNFQQHAPYIHLSELQESYGNEPQGLQGFDDSYFDQNSAQGDRNTLNIPPPAMEYRQWGKRGNAPLQVYCINCRTPLPTFGIRCEECEQRRQSDANALPLKFCLLCTADVNDPGNLMCPDHMKTMQAFNGDEKAILRENHICNQVTPQEIVSGNKGCAGVKRRRCLGAASVKVALKLPGHRKGEEERQEDREM</sequence>
<accession>A0A8H4T888</accession>
<dbReference type="OrthoDB" id="5064767at2759"/>
<keyword evidence="3" id="KW-1185">Reference proteome</keyword>
<organism evidence="2 3">
    <name type="scientific">Fusarium gaditjirri</name>
    <dbReference type="NCBI Taxonomy" id="282569"/>
    <lineage>
        <taxon>Eukaryota</taxon>
        <taxon>Fungi</taxon>
        <taxon>Dikarya</taxon>
        <taxon>Ascomycota</taxon>
        <taxon>Pezizomycotina</taxon>
        <taxon>Sordariomycetes</taxon>
        <taxon>Hypocreomycetidae</taxon>
        <taxon>Hypocreales</taxon>
        <taxon>Nectriaceae</taxon>
        <taxon>Fusarium</taxon>
        <taxon>Fusarium nisikadoi species complex</taxon>
    </lineage>
</organism>
<evidence type="ECO:0000313" key="2">
    <source>
        <dbReference type="EMBL" id="KAF4953099.1"/>
    </source>
</evidence>
<evidence type="ECO:0000313" key="3">
    <source>
        <dbReference type="Proteomes" id="UP000604273"/>
    </source>
</evidence>
<evidence type="ECO:0000256" key="1">
    <source>
        <dbReference type="SAM" id="MobiDB-lite"/>
    </source>
</evidence>
<proteinExistence type="predicted"/>
<comment type="caution">
    <text evidence="2">The sequence shown here is derived from an EMBL/GenBank/DDBJ whole genome shotgun (WGS) entry which is preliminary data.</text>
</comment>
<name>A0A8H4T888_9HYPO</name>
<dbReference type="EMBL" id="JABFAI010000142">
    <property type="protein sequence ID" value="KAF4953099.1"/>
    <property type="molecule type" value="Genomic_DNA"/>
</dbReference>
<dbReference type="AlphaFoldDB" id="A0A8H4T888"/>
<gene>
    <name evidence="2" type="ORF">FGADI_6249</name>
</gene>
<reference evidence="2" key="2">
    <citation type="submission" date="2020-05" db="EMBL/GenBank/DDBJ databases">
        <authorList>
            <person name="Kim H.-S."/>
            <person name="Proctor R.H."/>
            <person name="Brown D.W."/>
        </authorList>
    </citation>
    <scope>NUCLEOTIDE SEQUENCE</scope>
    <source>
        <strain evidence="2">NRRL 45417</strain>
    </source>
</reference>
<reference evidence="2" key="1">
    <citation type="journal article" date="2020" name="BMC Genomics">
        <title>Correction to: Identification and distribution of gene clusters required for synthesis of sphingolipid metabolism inhibitors in diverse species of the filamentous fungus Fusarium.</title>
        <authorList>
            <person name="Kim H.S."/>
            <person name="Lohmar J.M."/>
            <person name="Busman M."/>
            <person name="Brown D.W."/>
            <person name="Naumann T.A."/>
            <person name="Divon H.H."/>
            <person name="Lysoe E."/>
            <person name="Uhlig S."/>
            <person name="Proctor R.H."/>
        </authorList>
    </citation>
    <scope>NUCLEOTIDE SEQUENCE</scope>
    <source>
        <strain evidence="2">NRRL 45417</strain>
    </source>
</reference>